<keyword evidence="2" id="KW-1185">Reference proteome</keyword>
<evidence type="ECO:0000313" key="1">
    <source>
        <dbReference type="EMBL" id="UYV84187.1"/>
    </source>
</evidence>
<gene>
    <name evidence="1" type="ORF">LAZ67_X001472</name>
</gene>
<sequence length="68" mass="7407">MLAQRGIGDSPRDRDQCYLMLDEPRCQLYLAVVVEANTAGPKVGTGLVWCRGWRILGTVKSSLLALGS</sequence>
<protein>
    <submittedName>
        <fullName evidence="1">Uncharacterized protein</fullName>
    </submittedName>
</protein>
<dbReference type="Proteomes" id="UP001235939">
    <property type="component" value="Chromosome X"/>
</dbReference>
<proteinExistence type="predicted"/>
<organism evidence="1 2">
    <name type="scientific">Cordylochernes scorpioides</name>
    <dbReference type="NCBI Taxonomy" id="51811"/>
    <lineage>
        <taxon>Eukaryota</taxon>
        <taxon>Metazoa</taxon>
        <taxon>Ecdysozoa</taxon>
        <taxon>Arthropoda</taxon>
        <taxon>Chelicerata</taxon>
        <taxon>Arachnida</taxon>
        <taxon>Pseudoscorpiones</taxon>
        <taxon>Cheliferoidea</taxon>
        <taxon>Chernetidae</taxon>
        <taxon>Cordylochernes</taxon>
    </lineage>
</organism>
<evidence type="ECO:0000313" key="2">
    <source>
        <dbReference type="Proteomes" id="UP001235939"/>
    </source>
</evidence>
<accession>A0ABY6LV11</accession>
<dbReference type="EMBL" id="CP092886">
    <property type="protein sequence ID" value="UYV84187.1"/>
    <property type="molecule type" value="Genomic_DNA"/>
</dbReference>
<name>A0ABY6LV11_9ARAC</name>
<reference evidence="1 2" key="1">
    <citation type="submission" date="2022-03" db="EMBL/GenBank/DDBJ databases">
        <title>A chromosomal length assembly of Cordylochernes scorpioides.</title>
        <authorList>
            <person name="Zeh D."/>
            <person name="Zeh J."/>
        </authorList>
    </citation>
    <scope>NUCLEOTIDE SEQUENCE [LARGE SCALE GENOMIC DNA]</scope>
    <source>
        <strain evidence="1">IN4F17</strain>
        <tissue evidence="1">Whole Body</tissue>
    </source>
</reference>